<feature type="region of interest" description="Disordered" evidence="2">
    <location>
        <begin position="136"/>
        <end position="210"/>
    </location>
</feature>
<reference evidence="3 4" key="1">
    <citation type="journal article" date="2015" name="Genome Biol. Evol.">
        <title>Comparative Genomics of a Bacterivorous Green Alga Reveals Evolutionary Causalities and Consequences of Phago-Mixotrophic Mode of Nutrition.</title>
        <authorList>
            <person name="Burns J.A."/>
            <person name="Paasch A."/>
            <person name="Narechania A."/>
            <person name="Kim E."/>
        </authorList>
    </citation>
    <scope>NUCLEOTIDE SEQUENCE [LARGE SCALE GENOMIC DNA]</scope>
    <source>
        <strain evidence="3 4">PLY_AMNH</strain>
    </source>
</reference>
<gene>
    <name evidence="3" type="ORF">CYMTET_18217</name>
</gene>
<feature type="compositionally biased region" description="Basic and acidic residues" evidence="2">
    <location>
        <begin position="173"/>
        <end position="186"/>
    </location>
</feature>
<keyword evidence="4" id="KW-1185">Reference proteome</keyword>
<organism evidence="3 4">
    <name type="scientific">Cymbomonas tetramitiformis</name>
    <dbReference type="NCBI Taxonomy" id="36881"/>
    <lineage>
        <taxon>Eukaryota</taxon>
        <taxon>Viridiplantae</taxon>
        <taxon>Chlorophyta</taxon>
        <taxon>Pyramimonadophyceae</taxon>
        <taxon>Pyramimonadales</taxon>
        <taxon>Pyramimonadaceae</taxon>
        <taxon>Cymbomonas</taxon>
    </lineage>
</organism>
<keyword evidence="1" id="KW-0676">Redox-active center</keyword>
<protein>
    <submittedName>
        <fullName evidence="3">Uncharacterized protein</fullName>
    </submittedName>
</protein>
<feature type="non-terminal residue" evidence="3">
    <location>
        <position position="210"/>
    </location>
</feature>
<evidence type="ECO:0000313" key="3">
    <source>
        <dbReference type="EMBL" id="KAK3273545.1"/>
    </source>
</evidence>
<dbReference type="AlphaFoldDB" id="A0AAE0L6I0"/>
<proteinExistence type="predicted"/>
<evidence type="ECO:0000256" key="1">
    <source>
        <dbReference type="ARBA" id="ARBA00023284"/>
    </source>
</evidence>
<dbReference type="Proteomes" id="UP001190700">
    <property type="component" value="Unassembled WGS sequence"/>
</dbReference>
<feature type="compositionally biased region" description="Low complexity" evidence="2">
    <location>
        <begin position="148"/>
        <end position="170"/>
    </location>
</feature>
<comment type="caution">
    <text evidence="3">The sequence shown here is derived from an EMBL/GenBank/DDBJ whole genome shotgun (WGS) entry which is preliminary data.</text>
</comment>
<evidence type="ECO:0000256" key="2">
    <source>
        <dbReference type="SAM" id="MobiDB-lite"/>
    </source>
</evidence>
<sequence>MAVPPLECAHLNLTAKPSLPPEVAALQAAIVIEHCMDCHKHAYCTRHDEEKYKAKFREVYQALLSTFPNIDVQQNPSTFLRKQNGCCNPRIGSFEIYVCNLRENRVHVIFSKMATHRWPYLEDLPELVAGALAETNKRAGQRAPRTLSARPAAKTTRSAATTSRRLVSARPSRKSEPAAGRKEPTEVKFIPPRFLDSQASRPRYTQADFG</sequence>
<dbReference type="EMBL" id="LGRX02008418">
    <property type="protein sequence ID" value="KAK3273545.1"/>
    <property type="molecule type" value="Genomic_DNA"/>
</dbReference>
<dbReference type="InterPro" id="IPR011893">
    <property type="entry name" value="Selenoprotein_Rdx-typ"/>
</dbReference>
<dbReference type="InterPro" id="IPR036249">
    <property type="entry name" value="Thioredoxin-like_sf"/>
</dbReference>
<dbReference type="Pfam" id="PF10262">
    <property type="entry name" value="Rdx"/>
    <property type="match status" value="1"/>
</dbReference>
<dbReference type="Gene3D" id="3.40.30.10">
    <property type="entry name" value="Glutaredoxin"/>
    <property type="match status" value="1"/>
</dbReference>
<accession>A0AAE0L6I0</accession>
<evidence type="ECO:0000313" key="4">
    <source>
        <dbReference type="Proteomes" id="UP001190700"/>
    </source>
</evidence>
<name>A0AAE0L6I0_9CHLO</name>
<dbReference type="SUPFAM" id="SSF52833">
    <property type="entry name" value="Thioredoxin-like"/>
    <property type="match status" value="1"/>
</dbReference>